<gene>
    <name evidence="3" type="ORF">NLJ89_g1596</name>
</gene>
<dbReference type="Gene3D" id="3.40.140.10">
    <property type="entry name" value="Cytidine Deaminase, domain 2"/>
    <property type="match status" value="1"/>
</dbReference>
<dbReference type="GO" id="GO:0072527">
    <property type="term" value="P:pyrimidine-containing compound metabolic process"/>
    <property type="evidence" value="ECO:0007669"/>
    <property type="project" value="UniProtKB-ARBA"/>
</dbReference>
<dbReference type="InterPro" id="IPR002125">
    <property type="entry name" value="CMP_dCMP_dom"/>
</dbReference>
<dbReference type="Pfam" id="PF00383">
    <property type="entry name" value="dCMP_cyt_deam_1"/>
    <property type="match status" value="1"/>
</dbReference>
<accession>A0A9W8TD38</accession>
<dbReference type="InterPro" id="IPR050202">
    <property type="entry name" value="Cyt/Deoxycyt_deaminase"/>
</dbReference>
<comment type="similarity">
    <text evidence="1">Belongs to the cytidine and deoxycytidylate deaminase family.</text>
</comment>
<dbReference type="EMBL" id="JANKHO010000084">
    <property type="protein sequence ID" value="KAJ3515710.1"/>
    <property type="molecule type" value="Genomic_DNA"/>
</dbReference>
<dbReference type="GO" id="GO:0004126">
    <property type="term" value="F:cytidine deaminase activity"/>
    <property type="evidence" value="ECO:0007669"/>
    <property type="project" value="TreeGrafter"/>
</dbReference>
<dbReference type="SUPFAM" id="SSF53927">
    <property type="entry name" value="Cytidine deaminase-like"/>
    <property type="match status" value="1"/>
</dbReference>
<sequence>MPSKSRILSAEDRERLIREAFEAKESAYSPYSRFPVGAALLASEGQIIKGASIDNAVYAANTCAECTAIVKAVSDGIRSFIGLAIVA</sequence>
<proteinExistence type="inferred from homology"/>
<evidence type="ECO:0000313" key="3">
    <source>
        <dbReference type="EMBL" id="KAJ3515710.1"/>
    </source>
</evidence>
<dbReference type="AlphaFoldDB" id="A0A9W8TD38"/>
<comment type="caution">
    <text evidence="3">The sequence shown here is derived from an EMBL/GenBank/DDBJ whole genome shotgun (WGS) entry which is preliminary data.</text>
</comment>
<name>A0A9W8TD38_9AGAR</name>
<protein>
    <recommendedName>
        <fullName evidence="2">CMP/dCMP-type deaminase domain-containing protein</fullName>
    </recommendedName>
</protein>
<evidence type="ECO:0000313" key="4">
    <source>
        <dbReference type="Proteomes" id="UP001148786"/>
    </source>
</evidence>
<dbReference type="InterPro" id="IPR016193">
    <property type="entry name" value="Cytidine_deaminase-like"/>
</dbReference>
<reference evidence="3" key="1">
    <citation type="submission" date="2022-07" db="EMBL/GenBank/DDBJ databases">
        <title>Genome Sequence of Agrocybe chaxingu.</title>
        <authorList>
            <person name="Buettner E."/>
        </authorList>
    </citation>
    <scope>NUCLEOTIDE SEQUENCE</scope>
    <source>
        <strain evidence="3">MP-N11</strain>
    </source>
</reference>
<feature type="domain" description="CMP/dCMP-type deaminase" evidence="2">
    <location>
        <begin position="11"/>
        <end position="87"/>
    </location>
</feature>
<dbReference type="PROSITE" id="PS51747">
    <property type="entry name" value="CYT_DCMP_DEAMINASES_2"/>
    <property type="match status" value="1"/>
</dbReference>
<evidence type="ECO:0000259" key="2">
    <source>
        <dbReference type="PROSITE" id="PS51747"/>
    </source>
</evidence>
<keyword evidence="4" id="KW-1185">Reference proteome</keyword>
<dbReference type="GO" id="GO:0055086">
    <property type="term" value="P:nucleobase-containing small molecule metabolic process"/>
    <property type="evidence" value="ECO:0007669"/>
    <property type="project" value="UniProtKB-ARBA"/>
</dbReference>
<organism evidence="3 4">
    <name type="scientific">Agrocybe chaxingu</name>
    <dbReference type="NCBI Taxonomy" id="84603"/>
    <lineage>
        <taxon>Eukaryota</taxon>
        <taxon>Fungi</taxon>
        <taxon>Dikarya</taxon>
        <taxon>Basidiomycota</taxon>
        <taxon>Agaricomycotina</taxon>
        <taxon>Agaricomycetes</taxon>
        <taxon>Agaricomycetidae</taxon>
        <taxon>Agaricales</taxon>
        <taxon>Agaricineae</taxon>
        <taxon>Strophariaceae</taxon>
        <taxon>Agrocybe</taxon>
    </lineage>
</organism>
<dbReference type="GO" id="GO:0005829">
    <property type="term" value="C:cytosol"/>
    <property type="evidence" value="ECO:0007669"/>
    <property type="project" value="TreeGrafter"/>
</dbReference>
<dbReference type="NCBIfam" id="NF004064">
    <property type="entry name" value="PRK05578.1"/>
    <property type="match status" value="1"/>
</dbReference>
<dbReference type="GO" id="GO:0008270">
    <property type="term" value="F:zinc ion binding"/>
    <property type="evidence" value="ECO:0007669"/>
    <property type="project" value="TreeGrafter"/>
</dbReference>
<dbReference type="CDD" id="cd01283">
    <property type="entry name" value="cytidine_deaminase"/>
    <property type="match status" value="1"/>
</dbReference>
<dbReference type="PANTHER" id="PTHR11644">
    <property type="entry name" value="CYTIDINE DEAMINASE"/>
    <property type="match status" value="1"/>
</dbReference>
<dbReference type="Proteomes" id="UP001148786">
    <property type="component" value="Unassembled WGS sequence"/>
</dbReference>
<dbReference type="PANTHER" id="PTHR11644:SF2">
    <property type="entry name" value="CYTIDINE DEAMINASE"/>
    <property type="match status" value="1"/>
</dbReference>
<evidence type="ECO:0000256" key="1">
    <source>
        <dbReference type="ARBA" id="ARBA00006576"/>
    </source>
</evidence>
<dbReference type="OrthoDB" id="414540at2759"/>